<feature type="transmembrane region" description="Helical" evidence="7">
    <location>
        <begin position="287"/>
        <end position="303"/>
    </location>
</feature>
<dbReference type="EMBL" id="FXYH01000014">
    <property type="protein sequence ID" value="SMX47064.1"/>
    <property type="molecule type" value="Genomic_DNA"/>
</dbReference>
<feature type="region of interest" description="Disordered" evidence="6">
    <location>
        <begin position="364"/>
        <end position="386"/>
    </location>
</feature>
<feature type="transmembrane region" description="Helical" evidence="7">
    <location>
        <begin position="252"/>
        <end position="280"/>
    </location>
</feature>
<keyword evidence="9" id="KW-1185">Reference proteome</keyword>
<dbReference type="Proteomes" id="UP000220836">
    <property type="component" value="Unassembled WGS sequence"/>
</dbReference>
<feature type="transmembrane region" description="Helical" evidence="7">
    <location>
        <begin position="227"/>
        <end position="246"/>
    </location>
</feature>
<evidence type="ECO:0000256" key="4">
    <source>
        <dbReference type="ARBA" id="ARBA00022989"/>
    </source>
</evidence>
<feature type="transmembrane region" description="Helical" evidence="7">
    <location>
        <begin position="323"/>
        <end position="350"/>
    </location>
</feature>
<comment type="similarity">
    <text evidence="2">Belongs to the autoinducer-2 exporter (AI-2E) (TC 2.A.86) family.</text>
</comment>
<gene>
    <name evidence="8" type="ORF">PEV8663_03461</name>
</gene>
<dbReference type="PANTHER" id="PTHR21716:SF4">
    <property type="entry name" value="TRANSMEMBRANE PROTEIN 245"/>
    <property type="match status" value="1"/>
</dbReference>
<evidence type="ECO:0000256" key="3">
    <source>
        <dbReference type="ARBA" id="ARBA00022692"/>
    </source>
</evidence>
<keyword evidence="5 7" id="KW-0472">Membrane</keyword>
<feature type="transmembrane region" description="Helical" evidence="7">
    <location>
        <begin position="45"/>
        <end position="63"/>
    </location>
</feature>
<dbReference type="AlphaFoldDB" id="A0A238KW42"/>
<dbReference type="Pfam" id="PF01594">
    <property type="entry name" value="AI-2E_transport"/>
    <property type="match status" value="1"/>
</dbReference>
<dbReference type="RefSeq" id="WP_170125891.1">
    <property type="nucleotide sequence ID" value="NZ_FXYH01000014.1"/>
</dbReference>
<name>A0A238KW42_9RHOB</name>
<evidence type="ECO:0000256" key="2">
    <source>
        <dbReference type="ARBA" id="ARBA00009773"/>
    </source>
</evidence>
<organism evidence="8 9">
    <name type="scientific">Pelagimonas varians</name>
    <dbReference type="NCBI Taxonomy" id="696760"/>
    <lineage>
        <taxon>Bacteria</taxon>
        <taxon>Pseudomonadati</taxon>
        <taxon>Pseudomonadota</taxon>
        <taxon>Alphaproteobacteria</taxon>
        <taxon>Rhodobacterales</taxon>
        <taxon>Roseobacteraceae</taxon>
        <taxon>Pelagimonas</taxon>
    </lineage>
</organism>
<dbReference type="GO" id="GO:0016020">
    <property type="term" value="C:membrane"/>
    <property type="evidence" value="ECO:0007669"/>
    <property type="project" value="UniProtKB-SubCell"/>
</dbReference>
<dbReference type="PANTHER" id="PTHR21716">
    <property type="entry name" value="TRANSMEMBRANE PROTEIN"/>
    <property type="match status" value="1"/>
</dbReference>
<accession>A0A238KW42</accession>
<keyword evidence="4 7" id="KW-1133">Transmembrane helix</keyword>
<evidence type="ECO:0000256" key="5">
    <source>
        <dbReference type="ARBA" id="ARBA00023136"/>
    </source>
</evidence>
<protein>
    <submittedName>
        <fullName evidence="8">Putative inner membrane protein</fullName>
    </submittedName>
</protein>
<feature type="transmembrane region" description="Helical" evidence="7">
    <location>
        <begin position="167"/>
        <end position="189"/>
    </location>
</feature>
<evidence type="ECO:0000256" key="7">
    <source>
        <dbReference type="SAM" id="Phobius"/>
    </source>
</evidence>
<evidence type="ECO:0000256" key="6">
    <source>
        <dbReference type="SAM" id="MobiDB-lite"/>
    </source>
</evidence>
<evidence type="ECO:0000313" key="8">
    <source>
        <dbReference type="EMBL" id="SMX47064.1"/>
    </source>
</evidence>
<dbReference type="InterPro" id="IPR002549">
    <property type="entry name" value="AI-2E-like"/>
</dbReference>
<proteinExistence type="inferred from homology"/>
<sequence length="418" mass="43858">MTDTTPEDGSTGTKRPTTQTIAIVLATLLVSVIFFQIALPFLTALILAGICAVLSQPFYRWILGKVGNRENAASGITLVVGLIIVVLPTLLIASLAVSQASTTIQGTASFASELSDDLAALQSGEMKLPSWFPYHDDLSTLQPKIAEKGSELLGNLASYLVSALTHFTSGTSAFILQLFAFLYALFFFLPMKKSVFAQTLQYSGLPPELQASLDGRIAAVSRATIKGTLTIGMIQGALGGLGFWAAGIGDAIFWGVVMMVLAAIPAVGATPVVICGAIYLGFTGDHLQAVGLALWGMLVVGSIDNVLRPKLVGREAAMSDLWIFVSTLGGLASFGAVGLVLGPVTAGLFITIWQAASDGKFVVQTPDTQEPAPTPDDNKASHQSFKMTATKADLEAEVEALRRELGTGPKKATGPDHD</sequence>
<comment type="subcellular location">
    <subcellularLocation>
        <location evidence="1">Membrane</location>
        <topology evidence="1">Multi-pass membrane protein</topology>
    </subcellularLocation>
</comment>
<reference evidence="8 9" key="1">
    <citation type="submission" date="2017-05" db="EMBL/GenBank/DDBJ databases">
        <authorList>
            <person name="Song R."/>
            <person name="Chenine A.L."/>
            <person name="Ruprecht R.M."/>
        </authorList>
    </citation>
    <scope>NUCLEOTIDE SEQUENCE [LARGE SCALE GENOMIC DNA]</scope>
    <source>
        <strain evidence="8 9">CECT 8663</strain>
    </source>
</reference>
<evidence type="ECO:0000256" key="1">
    <source>
        <dbReference type="ARBA" id="ARBA00004141"/>
    </source>
</evidence>
<feature type="region of interest" description="Disordered" evidence="6">
    <location>
        <begin position="398"/>
        <end position="418"/>
    </location>
</feature>
<keyword evidence="3 7" id="KW-0812">Transmembrane</keyword>
<feature type="transmembrane region" description="Helical" evidence="7">
    <location>
        <begin position="21"/>
        <end position="39"/>
    </location>
</feature>
<evidence type="ECO:0000313" key="9">
    <source>
        <dbReference type="Proteomes" id="UP000220836"/>
    </source>
</evidence>
<feature type="transmembrane region" description="Helical" evidence="7">
    <location>
        <begin position="75"/>
        <end position="97"/>
    </location>
</feature>